<dbReference type="Pfam" id="PF13649">
    <property type="entry name" value="Methyltransf_25"/>
    <property type="match status" value="1"/>
</dbReference>
<keyword evidence="5" id="KW-1185">Reference proteome</keyword>
<organism evidence="4 5">
    <name type="scientific">Torulaspora globosa</name>
    <dbReference type="NCBI Taxonomy" id="48254"/>
    <lineage>
        <taxon>Eukaryota</taxon>
        <taxon>Fungi</taxon>
        <taxon>Dikarya</taxon>
        <taxon>Ascomycota</taxon>
        <taxon>Saccharomycotina</taxon>
        <taxon>Saccharomycetes</taxon>
        <taxon>Saccharomycetales</taxon>
        <taxon>Saccharomycetaceae</taxon>
        <taxon>Torulaspora</taxon>
    </lineage>
</organism>
<dbReference type="CDD" id="cd02440">
    <property type="entry name" value="AdoMet_MTases"/>
    <property type="match status" value="1"/>
</dbReference>
<keyword evidence="1" id="KW-0489">Methyltransferase</keyword>
<dbReference type="GO" id="GO:0032259">
    <property type="term" value="P:methylation"/>
    <property type="evidence" value="ECO:0007669"/>
    <property type="project" value="UniProtKB-KW"/>
</dbReference>
<feature type="domain" description="Methyltransferase" evidence="3">
    <location>
        <begin position="40"/>
        <end position="139"/>
    </location>
</feature>
<evidence type="ECO:0000313" key="5">
    <source>
        <dbReference type="Proteomes" id="UP000510647"/>
    </source>
</evidence>
<name>A0A7H9HXG4_9SACH</name>
<dbReference type="GO" id="GO:0008168">
    <property type="term" value="F:methyltransferase activity"/>
    <property type="evidence" value="ECO:0007669"/>
    <property type="project" value="UniProtKB-KW"/>
</dbReference>
<evidence type="ECO:0000313" key="4">
    <source>
        <dbReference type="EMBL" id="QLQ82041.1"/>
    </source>
</evidence>
<proteinExistence type="predicted"/>
<accession>A0A7H9HXG4</accession>
<gene>
    <name evidence="4" type="ORF">HG537_0G02950</name>
</gene>
<dbReference type="OrthoDB" id="10027013at2759"/>
<sequence>MSTFSERDFDAERYDRSRPCYPNEYYAVLNEYHQGVRHCVVDVGCGPGTATFQMAALLNGFEQFVGTDISQTMIERARAASGRDERVSFQVSSAYDFSFLGDAKANRQTLDMVTAVECVHWLDFATFQSSVAANLRTGGTFAIWGYADAAFIDYPELDAVLDDVSYANDQLGPFWQQPGRNALRGMLENWVFDTRYFTDEQSAKVRVADLRTPQGLHAQQRALIISKEMTVSDYANYVKTFSAYHTWKTKHGDSEQDIADRLVETICRVQPELTPDSKVKVAWNTFYKLARRI</sequence>
<dbReference type="InterPro" id="IPR029063">
    <property type="entry name" value="SAM-dependent_MTases_sf"/>
</dbReference>
<dbReference type="PANTHER" id="PTHR44942">
    <property type="entry name" value="METHYLTRANSF_11 DOMAIN-CONTAINING PROTEIN"/>
    <property type="match status" value="1"/>
</dbReference>
<evidence type="ECO:0000259" key="3">
    <source>
        <dbReference type="Pfam" id="PF13649"/>
    </source>
</evidence>
<evidence type="ECO:0000256" key="2">
    <source>
        <dbReference type="ARBA" id="ARBA00022679"/>
    </source>
</evidence>
<protein>
    <recommendedName>
        <fullName evidence="3">Methyltransferase domain-containing protein</fullName>
    </recommendedName>
</protein>
<dbReference type="EMBL" id="CP059273">
    <property type="protein sequence ID" value="QLQ82041.1"/>
    <property type="molecule type" value="Genomic_DNA"/>
</dbReference>
<dbReference type="SUPFAM" id="SSF53335">
    <property type="entry name" value="S-adenosyl-L-methionine-dependent methyltransferases"/>
    <property type="match status" value="1"/>
</dbReference>
<keyword evidence="2" id="KW-0808">Transferase</keyword>
<evidence type="ECO:0000256" key="1">
    <source>
        <dbReference type="ARBA" id="ARBA00022603"/>
    </source>
</evidence>
<dbReference type="InterPro" id="IPR051052">
    <property type="entry name" value="Diverse_substrate_MTase"/>
</dbReference>
<dbReference type="Gene3D" id="3.40.50.150">
    <property type="entry name" value="Vaccinia Virus protein VP39"/>
    <property type="match status" value="1"/>
</dbReference>
<dbReference type="AlphaFoldDB" id="A0A7H9HXG4"/>
<dbReference type="PANTHER" id="PTHR44942:SF4">
    <property type="entry name" value="METHYLTRANSFERASE TYPE 11 DOMAIN-CONTAINING PROTEIN"/>
    <property type="match status" value="1"/>
</dbReference>
<dbReference type="Proteomes" id="UP000510647">
    <property type="component" value="Chromosome 7"/>
</dbReference>
<dbReference type="InterPro" id="IPR041698">
    <property type="entry name" value="Methyltransf_25"/>
</dbReference>
<reference evidence="4 5" key="1">
    <citation type="submission" date="2020-06" db="EMBL/GenBank/DDBJ databases">
        <title>The yeast mating-type switching endonuclease HO is a domesticated member of an unorthodox homing genetic element family.</title>
        <authorList>
            <person name="Coughlan A.Y."/>
            <person name="Lombardi L."/>
            <person name="Braun-Galleani S."/>
            <person name="Martos A.R."/>
            <person name="Galeote V."/>
            <person name="Bigey F."/>
            <person name="Dequin S."/>
            <person name="Byrne K.P."/>
            <person name="Wolfe K.H."/>
        </authorList>
    </citation>
    <scope>NUCLEOTIDE SEQUENCE [LARGE SCALE GENOMIC DNA]</scope>
    <source>
        <strain evidence="4 5">CBS2947</strain>
    </source>
</reference>